<evidence type="ECO:0000256" key="1">
    <source>
        <dbReference type="ARBA" id="ARBA00022679"/>
    </source>
</evidence>
<dbReference type="Pfam" id="PF03861">
    <property type="entry name" value="ANTAR"/>
    <property type="match status" value="1"/>
</dbReference>
<dbReference type="InterPro" id="IPR005561">
    <property type="entry name" value="ANTAR"/>
</dbReference>
<dbReference type="GO" id="GO:0003723">
    <property type="term" value="F:RNA binding"/>
    <property type="evidence" value="ECO:0007669"/>
    <property type="project" value="InterPro"/>
</dbReference>
<reference evidence="6" key="1">
    <citation type="submission" date="2021-03" db="EMBL/GenBank/DDBJ databases">
        <title>Pengzhenrongella sicca gen. nov., sp. nov., a new member of suborder Micrococcineae isolated from High-Arctic tundra soil.</title>
        <authorList>
            <person name="Peng F."/>
        </authorList>
    </citation>
    <scope>NUCLEOTIDE SEQUENCE</scope>
    <source>
        <strain evidence="6">LRZ-2</strain>
    </source>
</reference>
<keyword evidence="4" id="KW-0804">Transcription</keyword>
<evidence type="ECO:0000256" key="3">
    <source>
        <dbReference type="ARBA" id="ARBA00023015"/>
    </source>
</evidence>
<evidence type="ECO:0000313" key="7">
    <source>
        <dbReference type="Proteomes" id="UP000663937"/>
    </source>
</evidence>
<dbReference type="SUPFAM" id="SSF52172">
    <property type="entry name" value="CheY-like"/>
    <property type="match status" value="1"/>
</dbReference>
<evidence type="ECO:0000256" key="2">
    <source>
        <dbReference type="ARBA" id="ARBA00022777"/>
    </source>
</evidence>
<sequence>MAPSGPSGSAAWTSGHLAGELRDLLLATESVEAFLQQLVGIAVEAIGEDVSAGITVARSGHPATVASSDADAAQFDEVQYGPDQGPCLTAMRANKVVLIQDMASDERFSKYRMRALSLGARSSMSLPLAGGNEAVGALNLYSRAPHTFGPRAQAQAQRFADEASRALSLAVHLVRGVEVTDQLRAALTSRTIIDQAIGIIMGQNRCSADVAFGVLRNASQNRNVKLRTVATEIVTAVGKAEASTGHQFVD</sequence>
<dbReference type="EMBL" id="CP071868">
    <property type="protein sequence ID" value="QTE27801.1"/>
    <property type="molecule type" value="Genomic_DNA"/>
</dbReference>
<dbReference type="KEGG" id="psic:J4E96_10195"/>
<dbReference type="Gene3D" id="1.10.10.10">
    <property type="entry name" value="Winged helix-like DNA-binding domain superfamily/Winged helix DNA-binding domain"/>
    <property type="match status" value="1"/>
</dbReference>
<keyword evidence="7" id="KW-1185">Reference proteome</keyword>
<feature type="domain" description="ANTAR" evidence="5">
    <location>
        <begin position="173"/>
        <end position="234"/>
    </location>
</feature>
<evidence type="ECO:0000259" key="5">
    <source>
        <dbReference type="PROSITE" id="PS50921"/>
    </source>
</evidence>
<protein>
    <submittedName>
        <fullName evidence="6">GAF and ANTAR domain-containing protein</fullName>
    </submittedName>
</protein>
<evidence type="ECO:0000313" key="6">
    <source>
        <dbReference type="EMBL" id="QTE27801.1"/>
    </source>
</evidence>
<dbReference type="PIRSF" id="PIRSF036625">
    <property type="entry name" value="GAF_ANTAR"/>
    <property type="match status" value="1"/>
</dbReference>
<evidence type="ECO:0000256" key="4">
    <source>
        <dbReference type="ARBA" id="ARBA00023163"/>
    </source>
</evidence>
<gene>
    <name evidence="6" type="ORF">J4E96_10195</name>
</gene>
<dbReference type="RefSeq" id="WP_227422012.1">
    <property type="nucleotide sequence ID" value="NZ_CP071868.1"/>
</dbReference>
<dbReference type="SMART" id="SM00065">
    <property type="entry name" value="GAF"/>
    <property type="match status" value="1"/>
</dbReference>
<dbReference type="InterPro" id="IPR003018">
    <property type="entry name" value="GAF"/>
</dbReference>
<dbReference type="InterPro" id="IPR029016">
    <property type="entry name" value="GAF-like_dom_sf"/>
</dbReference>
<keyword evidence="2" id="KW-0418">Kinase</keyword>
<dbReference type="SUPFAM" id="SSF55781">
    <property type="entry name" value="GAF domain-like"/>
    <property type="match status" value="1"/>
</dbReference>
<dbReference type="GO" id="GO:0016301">
    <property type="term" value="F:kinase activity"/>
    <property type="evidence" value="ECO:0007669"/>
    <property type="project" value="UniProtKB-KW"/>
</dbReference>
<dbReference type="AlphaFoldDB" id="A0A8A4Z8P9"/>
<dbReference type="Gene3D" id="3.30.450.40">
    <property type="match status" value="1"/>
</dbReference>
<name>A0A8A4Z8P9_9MICO</name>
<proteinExistence type="predicted"/>
<accession>A0A8A4Z8P9</accession>
<dbReference type="Pfam" id="PF13185">
    <property type="entry name" value="GAF_2"/>
    <property type="match status" value="1"/>
</dbReference>
<dbReference type="InterPro" id="IPR036388">
    <property type="entry name" value="WH-like_DNA-bd_sf"/>
</dbReference>
<dbReference type="PROSITE" id="PS50921">
    <property type="entry name" value="ANTAR"/>
    <property type="match status" value="1"/>
</dbReference>
<organism evidence="6 7">
    <name type="scientific">Pengzhenrongella sicca</name>
    <dbReference type="NCBI Taxonomy" id="2819238"/>
    <lineage>
        <taxon>Bacteria</taxon>
        <taxon>Bacillati</taxon>
        <taxon>Actinomycetota</taxon>
        <taxon>Actinomycetes</taxon>
        <taxon>Micrococcales</taxon>
        <taxon>Pengzhenrongella</taxon>
    </lineage>
</organism>
<dbReference type="SMART" id="SM01012">
    <property type="entry name" value="ANTAR"/>
    <property type="match status" value="1"/>
</dbReference>
<keyword evidence="3" id="KW-0805">Transcription regulation</keyword>
<dbReference type="InterPro" id="IPR011006">
    <property type="entry name" value="CheY-like_superfamily"/>
</dbReference>
<dbReference type="InterPro" id="IPR012074">
    <property type="entry name" value="GAF_ANTAR"/>
</dbReference>
<dbReference type="Proteomes" id="UP000663937">
    <property type="component" value="Chromosome"/>
</dbReference>
<keyword evidence="1" id="KW-0808">Transferase</keyword>